<dbReference type="InterPro" id="IPR016818">
    <property type="entry name" value="NOSIP"/>
</dbReference>
<dbReference type="Proteomes" id="UP001140560">
    <property type="component" value="Unassembled WGS sequence"/>
</dbReference>
<evidence type="ECO:0000256" key="6">
    <source>
        <dbReference type="SAM" id="MobiDB-lite"/>
    </source>
</evidence>
<dbReference type="PROSITE" id="PS00518">
    <property type="entry name" value="ZF_RING_1"/>
    <property type="match status" value="1"/>
</dbReference>
<keyword evidence="1" id="KW-0479">Metal-binding</keyword>
<name>A0A9W8Y1U1_9PLEO</name>
<accession>A0A9W8Y1U1</accession>
<proteinExistence type="inferred from homology"/>
<organism evidence="8 9">
    <name type="scientific">Neocucurbitaria cava</name>
    <dbReference type="NCBI Taxonomy" id="798079"/>
    <lineage>
        <taxon>Eukaryota</taxon>
        <taxon>Fungi</taxon>
        <taxon>Dikarya</taxon>
        <taxon>Ascomycota</taxon>
        <taxon>Pezizomycotina</taxon>
        <taxon>Dothideomycetes</taxon>
        <taxon>Pleosporomycetidae</taxon>
        <taxon>Pleosporales</taxon>
        <taxon>Pleosporineae</taxon>
        <taxon>Cucurbitariaceae</taxon>
        <taxon>Neocucurbitaria</taxon>
    </lineage>
</organism>
<keyword evidence="9" id="KW-1185">Reference proteome</keyword>
<dbReference type="SUPFAM" id="SSF57850">
    <property type="entry name" value="RING/U-box"/>
    <property type="match status" value="2"/>
</dbReference>
<dbReference type="FunFam" id="3.30.40.10:FF:000673">
    <property type="entry name" value="RING finger domain protein, putative"/>
    <property type="match status" value="1"/>
</dbReference>
<dbReference type="PROSITE" id="PS50089">
    <property type="entry name" value="ZF_RING_2"/>
    <property type="match status" value="1"/>
</dbReference>
<evidence type="ECO:0000256" key="5">
    <source>
        <dbReference type="PROSITE-ProRule" id="PRU00175"/>
    </source>
</evidence>
<dbReference type="AlphaFoldDB" id="A0A9W8Y1U1"/>
<feature type="domain" description="RING-type" evidence="7">
    <location>
        <begin position="256"/>
        <end position="315"/>
    </location>
</feature>
<sequence length="382" mass="42013">MPPPKTVFTSYERNALKDRWGSQATRLTRDSFLPFGSCQLCLLPSVDPVCCPHGDLFCRECAMTNLLAQRKEIKRMEKVLERQKLDEVDQQEREDEEARLRAVEDFEAVQQGLEVKVGSGARGVGRQNGKGIVEQQEPGKGHSNNSQPKDGGSSSTKRKFALDRDELNRIALSDRAKARRTLDAELLASKHHLPSFWVPGETPSQHHQHTITAKSTPTCPSAGPANPHTLSLKTLTSVKFHEEKSNEPGQKVVWTCPSCQKALSNSARAVLAVPCGHVLCKPCVLKFLKPELRHHRDAHDHDALEPESVHCYVCDADLSPGSGSHQEEGMEGRRGKEEGGKKKKKDKAGVVKPGLVEIRSEGTGFASGGKAMVKREGVAFQV</sequence>
<keyword evidence="2 5" id="KW-0863">Zinc-finger</keyword>
<dbReference type="PANTHER" id="PTHR13063:SF10">
    <property type="entry name" value="NITRIC OXIDE SYNTHASE-INTERACTING PROTEIN"/>
    <property type="match status" value="1"/>
</dbReference>
<dbReference type="OrthoDB" id="116827at2759"/>
<evidence type="ECO:0000256" key="4">
    <source>
        <dbReference type="PIRNR" id="PIRNR023577"/>
    </source>
</evidence>
<dbReference type="GO" id="GO:0005634">
    <property type="term" value="C:nucleus"/>
    <property type="evidence" value="ECO:0007669"/>
    <property type="project" value="UniProtKB-SubCell"/>
</dbReference>
<comment type="caution">
    <text evidence="8">The sequence shown here is derived from an EMBL/GenBank/DDBJ whole genome shotgun (WGS) entry which is preliminary data.</text>
</comment>
<comment type="subcellular location">
    <subcellularLocation>
        <location evidence="4">Nucleus</location>
    </subcellularLocation>
</comment>
<dbReference type="Gene3D" id="3.30.40.10">
    <property type="entry name" value="Zinc/RING finger domain, C3HC4 (zinc finger)"/>
    <property type="match status" value="1"/>
</dbReference>
<feature type="region of interest" description="Disordered" evidence="6">
    <location>
        <begin position="321"/>
        <end position="350"/>
    </location>
</feature>
<evidence type="ECO:0000256" key="1">
    <source>
        <dbReference type="ARBA" id="ARBA00022723"/>
    </source>
</evidence>
<dbReference type="PANTHER" id="PTHR13063">
    <property type="entry name" value="ENOS INTERACTING PROTEIN"/>
    <property type="match status" value="1"/>
</dbReference>
<gene>
    <name evidence="8" type="ORF">N0V83_009676</name>
</gene>
<dbReference type="InterPro" id="IPR001841">
    <property type="entry name" value="Znf_RING"/>
</dbReference>
<feature type="compositionally biased region" description="Basic and acidic residues" evidence="6">
    <location>
        <begin position="325"/>
        <end position="340"/>
    </location>
</feature>
<protein>
    <recommendedName>
        <fullName evidence="7">RING-type domain-containing protein</fullName>
    </recommendedName>
</protein>
<evidence type="ECO:0000256" key="3">
    <source>
        <dbReference type="ARBA" id="ARBA00022833"/>
    </source>
</evidence>
<evidence type="ECO:0000259" key="7">
    <source>
        <dbReference type="PROSITE" id="PS50089"/>
    </source>
</evidence>
<dbReference type="GO" id="GO:0061630">
    <property type="term" value="F:ubiquitin protein ligase activity"/>
    <property type="evidence" value="ECO:0007669"/>
    <property type="project" value="InterPro"/>
</dbReference>
<reference evidence="8" key="1">
    <citation type="submission" date="2022-10" db="EMBL/GenBank/DDBJ databases">
        <title>Tapping the CABI collections for fungal endophytes: first genome assemblies for Collariella, Neodidymelliopsis, Ascochyta clinopodiicola, Didymella pomorum, Didymosphaeria variabile, Neocosmospora piperis and Neocucurbitaria cava.</title>
        <authorList>
            <person name="Hill R."/>
        </authorList>
    </citation>
    <scope>NUCLEOTIDE SEQUENCE</scope>
    <source>
        <strain evidence="8">IMI 356814</strain>
    </source>
</reference>
<dbReference type="InterPro" id="IPR017907">
    <property type="entry name" value="Znf_RING_CS"/>
</dbReference>
<evidence type="ECO:0000313" key="8">
    <source>
        <dbReference type="EMBL" id="KAJ4363383.1"/>
    </source>
</evidence>
<dbReference type="EMBL" id="JAPEUY010000019">
    <property type="protein sequence ID" value="KAJ4363383.1"/>
    <property type="molecule type" value="Genomic_DNA"/>
</dbReference>
<dbReference type="GO" id="GO:0008270">
    <property type="term" value="F:zinc ion binding"/>
    <property type="evidence" value="ECO:0007669"/>
    <property type="project" value="UniProtKB-KW"/>
</dbReference>
<dbReference type="PIRSF" id="PIRSF023577">
    <property type="entry name" value="ENOS_interacting"/>
    <property type="match status" value="1"/>
</dbReference>
<feature type="compositionally biased region" description="Polar residues" evidence="6">
    <location>
        <begin position="142"/>
        <end position="155"/>
    </location>
</feature>
<dbReference type="InterPro" id="IPR013083">
    <property type="entry name" value="Znf_RING/FYVE/PHD"/>
</dbReference>
<feature type="region of interest" description="Disordered" evidence="6">
    <location>
        <begin position="119"/>
        <end position="162"/>
    </location>
</feature>
<evidence type="ECO:0000256" key="2">
    <source>
        <dbReference type="ARBA" id="ARBA00022771"/>
    </source>
</evidence>
<evidence type="ECO:0000313" key="9">
    <source>
        <dbReference type="Proteomes" id="UP001140560"/>
    </source>
</evidence>
<keyword evidence="3" id="KW-0862">Zinc</keyword>
<comment type="similarity">
    <text evidence="4">Belongs to the NOSIP family.</text>
</comment>
<keyword evidence="4" id="KW-0539">Nucleus</keyword>